<keyword evidence="5" id="KW-0560">Oxidoreductase</keyword>
<dbReference type="PANTHER" id="PTHR42913">
    <property type="entry name" value="APOPTOSIS-INDUCING FACTOR 1"/>
    <property type="match status" value="1"/>
</dbReference>
<keyword evidence="10" id="KW-1185">Reference proteome</keyword>
<proteinExistence type="inferred from homology"/>
<evidence type="ECO:0000256" key="4">
    <source>
        <dbReference type="ARBA" id="ARBA00022827"/>
    </source>
</evidence>
<evidence type="ECO:0000256" key="3">
    <source>
        <dbReference type="ARBA" id="ARBA00022630"/>
    </source>
</evidence>
<dbReference type="AlphaFoldDB" id="A0A1L5YCJ8"/>
<dbReference type="Proteomes" id="UP000503178">
    <property type="component" value="Chromatophore Pltd"/>
</dbReference>
<evidence type="ECO:0000313" key="8">
    <source>
        <dbReference type="EMBL" id="AQX45185.1"/>
    </source>
</evidence>
<reference evidence="7" key="1">
    <citation type="journal article" date="2017" name="Protist">
        <title>Diversity of the Photosynthetic Paulinella Species, with the Description of Paulinella micropora sp. nov. and the Chromatophore Genome Sequence for strain KR01.</title>
        <authorList>
            <person name="Lhee D."/>
            <person name="Yang E.C."/>
            <person name="Kim J.I."/>
            <person name="Nakayama T."/>
            <person name="Zuccarello G."/>
            <person name="Andersen R.A."/>
            <person name="Yoon H.S."/>
        </authorList>
    </citation>
    <scope>NUCLEOTIDE SEQUENCE</scope>
    <source>
        <strain evidence="8">FK01</strain>
        <strain evidence="7">KR01</strain>
    </source>
</reference>
<dbReference type="EMBL" id="LC490351">
    <property type="protein sequence ID" value="BBL86402.1"/>
    <property type="molecule type" value="Genomic_DNA"/>
</dbReference>
<dbReference type="InterPro" id="IPR023753">
    <property type="entry name" value="FAD/NAD-binding_dom"/>
</dbReference>
<accession>A0A1L5YCJ8</accession>
<evidence type="ECO:0000313" key="9">
    <source>
        <dbReference type="EMBL" id="BBL86402.1"/>
    </source>
</evidence>
<dbReference type="SUPFAM" id="SSF51905">
    <property type="entry name" value="FAD/NAD(P)-binding domain"/>
    <property type="match status" value="2"/>
</dbReference>
<dbReference type="GO" id="GO:0003955">
    <property type="term" value="F:NAD(P)H dehydrogenase (quinone) activity"/>
    <property type="evidence" value="ECO:0007669"/>
    <property type="project" value="TreeGrafter"/>
</dbReference>
<keyword evidence="7" id="KW-0934">Plastid</keyword>
<evidence type="ECO:0000256" key="1">
    <source>
        <dbReference type="ARBA" id="ARBA00001974"/>
    </source>
</evidence>
<geneLocation type="plastid" evidence="7"/>
<dbReference type="InterPro" id="IPR036188">
    <property type="entry name" value="FAD/NAD-bd_sf"/>
</dbReference>
<feature type="domain" description="FAD/NAD(P)-binding" evidence="6">
    <location>
        <begin position="11"/>
        <end position="312"/>
    </location>
</feature>
<evidence type="ECO:0000259" key="6">
    <source>
        <dbReference type="Pfam" id="PF07992"/>
    </source>
</evidence>
<gene>
    <name evidence="7" type="primary">ndh</name>
    <name evidence="9" type="synonym">MYN1_Chr_583</name>
    <name evidence="7" type="ORF">PCKR_650</name>
    <name evidence="8" type="ORF">PFK_650</name>
    <name evidence="9" type="ORF">PMYN1_Chma597</name>
</gene>
<name>A0A1L5YCJ8_9EUKA</name>
<reference evidence="9 10" key="2">
    <citation type="submission" date="2019-06" db="EMBL/GenBank/DDBJ databases">
        <title>A hidden player of endosymbiotic evolution: DNA virus triggered massive gene transfer.</title>
        <authorList>
            <person name="Matsuo M."/>
            <person name="Katahata A."/>
            <person name="Tachikawa M."/>
            <person name="Minakuchi Y."/>
            <person name="Noguchi H."/>
            <person name="Toyoda A."/>
            <person name="Fujiyama A."/>
            <person name="Suzuki Y."/>
            <person name="Satoh S."/>
            <person name="Nakayama T."/>
            <person name="Kamikawa R."/>
            <person name="Nomura M."/>
            <person name="Inagaki Y."/>
            <person name="Ishida K."/>
            <person name="Obokata J."/>
        </authorList>
    </citation>
    <scope>NUCLEOTIDE SEQUENCE [LARGE SCALE GENOMIC DNA]</scope>
    <source>
        <strain evidence="9 10">MYN1</strain>
    </source>
</reference>
<dbReference type="GO" id="GO:0019646">
    <property type="term" value="P:aerobic electron transport chain"/>
    <property type="evidence" value="ECO:0007669"/>
    <property type="project" value="TreeGrafter"/>
</dbReference>
<dbReference type="EMBL" id="KX897545">
    <property type="protein sequence ID" value="APP88418.1"/>
    <property type="molecule type" value="Genomic_DNA"/>
</dbReference>
<dbReference type="Gene3D" id="3.50.50.100">
    <property type="match status" value="1"/>
</dbReference>
<keyword evidence="3" id="KW-0285">Flavoprotein</keyword>
<dbReference type="PRINTS" id="PR00469">
    <property type="entry name" value="PNDRDTASEII"/>
</dbReference>
<dbReference type="Pfam" id="PF07992">
    <property type="entry name" value="Pyr_redox_2"/>
    <property type="match status" value="1"/>
</dbReference>
<organism evidence="7">
    <name type="scientific">Paulinella micropora</name>
    <dbReference type="NCBI Taxonomy" id="1928728"/>
    <lineage>
        <taxon>Eukaryota</taxon>
        <taxon>Sar</taxon>
        <taxon>Rhizaria</taxon>
        <taxon>Cercozoa</taxon>
        <taxon>Imbricatea</taxon>
        <taxon>Silicofilosea</taxon>
        <taxon>Euglyphida</taxon>
        <taxon>Paulinellidae</taxon>
        <taxon>Paulinella</taxon>
    </lineage>
</organism>
<evidence type="ECO:0000313" key="10">
    <source>
        <dbReference type="Proteomes" id="UP000503178"/>
    </source>
</evidence>
<sequence>MSEPTLCRAPVVIVGGGFGGLYTALALSTIHDHPPILLIEPKERFIFFPLAYELLSGELQTWEVAPKYNKLFTGRRIGWLRDTVAMIDIKSKTITTVLGQSQKFGQLVIATGTRLETFNIPGVREYAMTFHSLRDIERLQQLLKFVREHPDKNRRIAIVGAGPTGVELACKLADLAEGAIEIDLIERSNQLLNSSRAFNREQAQIALSKRDVRMRMETKVLKVRSDTIIMSGSDAIEEILPITKVVWTAGLSPSLPIISPNPPIDKYGCLECSEQLQLSQSESIFVMGDISSVATSKQFPLPKTAQVAFQQAELVCANLIAQRKRLPLEAFHWNDLGEMISLGIGNASLVGAGLTLAGPSAFQIRRLAYLTRLPGLSHQLRVATSWMLSESY</sequence>
<dbReference type="PANTHER" id="PTHR42913:SF3">
    <property type="entry name" value="64 KDA MITOCHONDRIAL NADH DEHYDROGENASE (EUROFUNG)"/>
    <property type="match status" value="1"/>
</dbReference>
<evidence type="ECO:0000313" key="7">
    <source>
        <dbReference type="EMBL" id="APP88418.1"/>
    </source>
</evidence>
<protein>
    <submittedName>
        <fullName evidence="7 9">NADH dehydrogenase, transport associated</fullName>
    </submittedName>
</protein>
<dbReference type="InterPro" id="IPR051169">
    <property type="entry name" value="NADH-Q_oxidoreductase"/>
</dbReference>
<keyword evidence="4" id="KW-0274">FAD</keyword>
<evidence type="ECO:0000256" key="5">
    <source>
        <dbReference type="ARBA" id="ARBA00023002"/>
    </source>
</evidence>
<evidence type="ECO:0000256" key="2">
    <source>
        <dbReference type="ARBA" id="ARBA00005272"/>
    </source>
</evidence>
<dbReference type="EMBL" id="KY124271">
    <property type="protein sequence ID" value="AQX45185.1"/>
    <property type="molecule type" value="Genomic_DNA"/>
</dbReference>
<comment type="similarity">
    <text evidence="2">Belongs to the NADH dehydrogenase family.</text>
</comment>
<dbReference type="PRINTS" id="PR00368">
    <property type="entry name" value="FADPNR"/>
</dbReference>
<comment type="cofactor">
    <cofactor evidence="1">
        <name>FAD</name>
        <dbReference type="ChEBI" id="CHEBI:57692"/>
    </cofactor>
</comment>